<dbReference type="Gene3D" id="3.50.30.30">
    <property type="match status" value="1"/>
</dbReference>
<dbReference type="InterPro" id="IPR046450">
    <property type="entry name" value="PA_dom_sf"/>
</dbReference>
<dbReference type="Proteomes" id="UP001346149">
    <property type="component" value="Unassembled WGS sequence"/>
</dbReference>
<gene>
    <name evidence="6" type="ORF">SAY86_015520</name>
</gene>
<sequence>MTGSLDPSKAAGKIVICDRGGNSRAQKGVVVRDAGGLGMILANTEYYGEELVADPHVLPSAALGQKAGDEVKKYASSVRNPTAAIASGGTQLGIQPSPVVAAFSSRGPNPLDPRVLKPDIIAPGVNILAGWTGAVGPTGLSSDKRRGAGRSTNIVKYTRTVTNVGNPGTYVVSISSESRAVKISVEPGVLSFSAVNEKKSYTVTFVARSMPSGTTSFARLEWSDGKHKVKSPIVFTWT</sequence>
<reference evidence="6 7" key="1">
    <citation type="journal article" date="2023" name="Hortic Res">
        <title>Pangenome of water caltrop reveals structural variations and asymmetric subgenome divergence after allopolyploidization.</title>
        <authorList>
            <person name="Zhang X."/>
            <person name="Chen Y."/>
            <person name="Wang L."/>
            <person name="Yuan Y."/>
            <person name="Fang M."/>
            <person name="Shi L."/>
            <person name="Lu R."/>
            <person name="Comes H.P."/>
            <person name="Ma Y."/>
            <person name="Chen Y."/>
            <person name="Huang G."/>
            <person name="Zhou Y."/>
            <person name="Zheng Z."/>
            <person name="Qiu Y."/>
        </authorList>
    </citation>
    <scope>NUCLEOTIDE SEQUENCE [LARGE SCALE GENOMIC DNA]</scope>
    <source>
        <strain evidence="6">F231</strain>
    </source>
</reference>
<evidence type="ECO:0008006" key="8">
    <source>
        <dbReference type="Google" id="ProtNLM"/>
    </source>
</evidence>
<organism evidence="6 7">
    <name type="scientific">Trapa natans</name>
    <name type="common">Water chestnut</name>
    <dbReference type="NCBI Taxonomy" id="22666"/>
    <lineage>
        <taxon>Eukaryota</taxon>
        <taxon>Viridiplantae</taxon>
        <taxon>Streptophyta</taxon>
        <taxon>Embryophyta</taxon>
        <taxon>Tracheophyta</taxon>
        <taxon>Spermatophyta</taxon>
        <taxon>Magnoliopsida</taxon>
        <taxon>eudicotyledons</taxon>
        <taxon>Gunneridae</taxon>
        <taxon>Pentapetalae</taxon>
        <taxon>rosids</taxon>
        <taxon>malvids</taxon>
        <taxon>Myrtales</taxon>
        <taxon>Lythraceae</taxon>
        <taxon>Trapa</taxon>
    </lineage>
</organism>
<dbReference type="GO" id="GO:0006508">
    <property type="term" value="P:proteolysis"/>
    <property type="evidence" value="ECO:0007669"/>
    <property type="project" value="InterPro"/>
</dbReference>
<dbReference type="GO" id="GO:0004252">
    <property type="term" value="F:serine-type endopeptidase activity"/>
    <property type="evidence" value="ECO:0007669"/>
    <property type="project" value="InterPro"/>
</dbReference>
<evidence type="ECO:0000256" key="1">
    <source>
        <dbReference type="ARBA" id="ARBA00011073"/>
    </source>
</evidence>
<dbReference type="Pfam" id="PF17766">
    <property type="entry name" value="fn3_6"/>
    <property type="match status" value="1"/>
</dbReference>
<dbReference type="SUPFAM" id="SSF52025">
    <property type="entry name" value="PA domain"/>
    <property type="match status" value="1"/>
</dbReference>
<dbReference type="PANTHER" id="PTHR10795">
    <property type="entry name" value="PROPROTEIN CONVERTASE SUBTILISIN/KEXIN"/>
    <property type="match status" value="1"/>
</dbReference>
<dbReference type="InterPro" id="IPR036852">
    <property type="entry name" value="Peptidase_S8/S53_dom_sf"/>
</dbReference>
<protein>
    <recommendedName>
        <fullName evidence="8">Subtilisin-like protease</fullName>
    </recommendedName>
</protein>
<feature type="domain" description="Subtilisin-like protease fibronectin type-III" evidence="5">
    <location>
        <begin position="152"/>
        <end position="234"/>
    </location>
</feature>
<dbReference type="InterPro" id="IPR045051">
    <property type="entry name" value="SBT"/>
</dbReference>
<name>A0AAN7LEA5_TRANT</name>
<dbReference type="Pfam" id="PF02225">
    <property type="entry name" value="PA"/>
    <property type="match status" value="1"/>
</dbReference>
<keyword evidence="2" id="KW-0732">Signal</keyword>
<evidence type="ECO:0000256" key="3">
    <source>
        <dbReference type="ARBA" id="ARBA00023180"/>
    </source>
</evidence>
<evidence type="ECO:0000259" key="4">
    <source>
        <dbReference type="Pfam" id="PF02225"/>
    </source>
</evidence>
<comment type="similarity">
    <text evidence="1">Belongs to the peptidase S8 family.</text>
</comment>
<dbReference type="AlphaFoldDB" id="A0AAN7LEA5"/>
<evidence type="ECO:0000313" key="6">
    <source>
        <dbReference type="EMBL" id="KAK4781418.1"/>
    </source>
</evidence>
<dbReference type="InterPro" id="IPR041469">
    <property type="entry name" value="Subtilisin-like_FN3"/>
</dbReference>
<dbReference type="SUPFAM" id="SSF52743">
    <property type="entry name" value="Subtilisin-like"/>
    <property type="match status" value="1"/>
</dbReference>
<comment type="caution">
    <text evidence="6">The sequence shown here is derived from an EMBL/GenBank/DDBJ whole genome shotgun (WGS) entry which is preliminary data.</text>
</comment>
<dbReference type="InterPro" id="IPR003137">
    <property type="entry name" value="PA_domain"/>
</dbReference>
<dbReference type="CDD" id="cd02120">
    <property type="entry name" value="PA_subtilisin_like"/>
    <property type="match status" value="1"/>
</dbReference>
<evidence type="ECO:0000313" key="7">
    <source>
        <dbReference type="Proteomes" id="UP001346149"/>
    </source>
</evidence>
<evidence type="ECO:0000259" key="5">
    <source>
        <dbReference type="Pfam" id="PF17766"/>
    </source>
</evidence>
<feature type="domain" description="PA" evidence="4">
    <location>
        <begin position="9"/>
        <end position="70"/>
    </location>
</feature>
<keyword evidence="7" id="KW-1185">Reference proteome</keyword>
<evidence type="ECO:0000256" key="2">
    <source>
        <dbReference type="ARBA" id="ARBA00022729"/>
    </source>
</evidence>
<proteinExistence type="inferred from homology"/>
<dbReference type="Gene3D" id="2.60.40.2310">
    <property type="match status" value="1"/>
</dbReference>
<keyword evidence="3" id="KW-0325">Glycoprotein</keyword>
<accession>A0AAN7LEA5</accession>
<dbReference type="EMBL" id="JAXQNO010000016">
    <property type="protein sequence ID" value="KAK4781418.1"/>
    <property type="molecule type" value="Genomic_DNA"/>
</dbReference>